<dbReference type="EMBL" id="CP034951">
    <property type="protein sequence ID" value="QAA81091.1"/>
    <property type="molecule type" value="Genomic_DNA"/>
</dbReference>
<evidence type="ECO:0000313" key="1">
    <source>
        <dbReference type="EMBL" id="QAA81091.1"/>
    </source>
</evidence>
<dbReference type="RefSeq" id="WP_128249482.1">
    <property type="nucleotide sequence ID" value="NZ_CP034951.1"/>
</dbReference>
<dbReference type="NCBIfam" id="NF041366">
    <property type="entry name" value="GntA_guanitoxin"/>
    <property type="match status" value="1"/>
</dbReference>
<dbReference type="OrthoDB" id="283514at2"/>
<proteinExistence type="predicted"/>
<gene>
    <name evidence="1" type="ORF">EI546_04825</name>
</gene>
<dbReference type="InterPro" id="IPR014988">
    <property type="entry name" value="Uncharacterised_YqcI/YcgG"/>
</dbReference>
<dbReference type="PANTHER" id="PTHR40045">
    <property type="entry name" value="YCGG FAMILY PROTEIN"/>
    <property type="match status" value="1"/>
</dbReference>
<dbReference type="Pfam" id="PF08892">
    <property type="entry name" value="YqcI_YcgG"/>
    <property type="match status" value="1"/>
</dbReference>
<dbReference type="PANTHER" id="PTHR40045:SF1">
    <property type="entry name" value="YQCI_YCGG FAMILY PROTEIN"/>
    <property type="match status" value="1"/>
</dbReference>
<dbReference type="KEGG" id="aev:EI546_04825"/>
<evidence type="ECO:0000313" key="2">
    <source>
        <dbReference type="Proteomes" id="UP000285517"/>
    </source>
</evidence>
<dbReference type="Proteomes" id="UP000285517">
    <property type="component" value="Chromosome"/>
</dbReference>
<organism evidence="1 2">
    <name type="scientific">Aequorivita ciconiae</name>
    <dbReference type="NCBI Taxonomy" id="2494375"/>
    <lineage>
        <taxon>Bacteria</taxon>
        <taxon>Pseudomonadati</taxon>
        <taxon>Bacteroidota</taxon>
        <taxon>Flavobacteriia</taxon>
        <taxon>Flavobacteriales</taxon>
        <taxon>Flavobacteriaceae</taxon>
        <taxon>Aequorivita</taxon>
    </lineage>
</organism>
<reference evidence="1 2" key="1">
    <citation type="submission" date="2019-01" db="EMBL/GenBank/DDBJ databases">
        <title>Complete genome sequencing of Aequorivita sp. H23M31.</title>
        <authorList>
            <person name="Bae J.-W."/>
        </authorList>
    </citation>
    <scope>NUCLEOTIDE SEQUENCE [LARGE SCALE GENOMIC DNA]</scope>
    <source>
        <strain evidence="1 2">H23M31</strain>
    </source>
</reference>
<keyword evidence="2" id="KW-1185">Reference proteome</keyword>
<dbReference type="AlphaFoldDB" id="A0A410G1G7"/>
<accession>A0A410G1G7</accession>
<name>A0A410G1G7_9FLAO</name>
<sequence>MNRELYQPDITSIIEADFKEFIIDKKHPCVMANTVFAMGDYDLKVYDKLGTKGSAKELLEDIKNYLSDYNFSDNKFKTLIAVFPEADVASEIEFENLLWRQLQFVHDIDNVEWDHRVSQDPENNNFSFSIGGRAFYVIGMHPKSSRMARRAPYTTLVFNLHWQFEKLREMGVYHKVRDKIRKRDKALQGQINPVLADFGDSSEARQYSGRNVGEKWKCPFHSK</sequence>
<protein>
    <submittedName>
        <fullName evidence="1">YqcI/YcgG family protein</fullName>
    </submittedName>
</protein>